<keyword evidence="2" id="KW-0732">Signal</keyword>
<dbReference type="AlphaFoldDB" id="A0A3B7MM57"/>
<feature type="domain" description="Secretion system C-terminal sorting" evidence="3">
    <location>
        <begin position="279"/>
        <end position="353"/>
    </location>
</feature>
<evidence type="ECO:0000256" key="2">
    <source>
        <dbReference type="SAM" id="SignalP"/>
    </source>
</evidence>
<gene>
    <name evidence="4" type="ORF">D3H65_17190</name>
</gene>
<feature type="signal peptide" evidence="2">
    <location>
        <begin position="1"/>
        <end position="25"/>
    </location>
</feature>
<dbReference type="Proteomes" id="UP000263900">
    <property type="component" value="Chromosome"/>
</dbReference>
<accession>A0A3B7MM57</accession>
<dbReference type="Pfam" id="PF18962">
    <property type="entry name" value="Por_Secre_tail"/>
    <property type="match status" value="1"/>
</dbReference>
<dbReference type="RefSeq" id="WP_119051485.1">
    <property type="nucleotide sequence ID" value="NZ_CP032157.1"/>
</dbReference>
<name>A0A3B7MM57_9BACT</name>
<keyword evidence="1" id="KW-0175">Coiled coil</keyword>
<feature type="coiled-coil region" evidence="1">
    <location>
        <begin position="235"/>
        <end position="262"/>
    </location>
</feature>
<dbReference type="InterPro" id="IPR026444">
    <property type="entry name" value="Secre_tail"/>
</dbReference>
<dbReference type="OrthoDB" id="9807669at2"/>
<reference evidence="4 5" key="1">
    <citation type="submission" date="2018-09" db="EMBL/GenBank/DDBJ databases">
        <title>Genome sequencing of strain 6GH32-13.</title>
        <authorList>
            <person name="Weon H.-Y."/>
            <person name="Heo J."/>
            <person name="Kwon S.-W."/>
        </authorList>
    </citation>
    <scope>NUCLEOTIDE SEQUENCE [LARGE SCALE GENOMIC DNA]</scope>
    <source>
        <strain evidence="4 5">5GH32-13</strain>
    </source>
</reference>
<evidence type="ECO:0000313" key="4">
    <source>
        <dbReference type="EMBL" id="AXY75604.1"/>
    </source>
</evidence>
<proteinExistence type="predicted"/>
<dbReference type="NCBIfam" id="TIGR04183">
    <property type="entry name" value="Por_Secre_tail"/>
    <property type="match status" value="1"/>
</dbReference>
<protein>
    <submittedName>
        <fullName evidence="4">T9SS C-terminal target domain-containing protein</fullName>
    </submittedName>
</protein>
<organism evidence="4 5">
    <name type="scientific">Paraflavitalea soli</name>
    <dbReference type="NCBI Taxonomy" id="2315862"/>
    <lineage>
        <taxon>Bacteria</taxon>
        <taxon>Pseudomonadati</taxon>
        <taxon>Bacteroidota</taxon>
        <taxon>Chitinophagia</taxon>
        <taxon>Chitinophagales</taxon>
        <taxon>Chitinophagaceae</taxon>
        <taxon>Paraflavitalea</taxon>
    </lineage>
</organism>
<evidence type="ECO:0000256" key="1">
    <source>
        <dbReference type="SAM" id="Coils"/>
    </source>
</evidence>
<evidence type="ECO:0000259" key="3">
    <source>
        <dbReference type="Pfam" id="PF18962"/>
    </source>
</evidence>
<feature type="chain" id="PRO_5017704873" evidence="2">
    <location>
        <begin position="26"/>
        <end position="356"/>
    </location>
</feature>
<keyword evidence="5" id="KW-1185">Reference proteome</keyword>
<sequence length="356" mass="38120">MSNLLRTRAIICLFALQAAALPLLAQNWSLTGNAGTNPATNFIGTTDNTPLLFRSNNIPRVSLTSWQYGGLEVGSTTIPSYLTIAGKDVVDTIIPFTINGNILNQTWGNSAGQTMGRLLRFNQGPSMASGWINFYDAGIGQDTCFFITNHSVPPAFGNGVIRKRMIVISPQDRVGINLAGDAIGNGAVPTANFHTNGTVRLQNLPSGTGDQLLIDKDGNVYRGSGRKEDSSAFSINNLLAEIVLLKEELAALKNQVNGIKNGGISLIIPDDKSLSQNSPNPFSKSTTIKYYQPVAATSVILIIANLQGKMVQQYNLTGKTDQQVVISAGDLPSGTYLYSLLVDGKVTDTKKMILAR</sequence>
<dbReference type="EMBL" id="CP032157">
    <property type="protein sequence ID" value="AXY75604.1"/>
    <property type="molecule type" value="Genomic_DNA"/>
</dbReference>
<evidence type="ECO:0000313" key="5">
    <source>
        <dbReference type="Proteomes" id="UP000263900"/>
    </source>
</evidence>
<dbReference type="KEGG" id="pseg:D3H65_17190"/>